<dbReference type="SUPFAM" id="SSF53955">
    <property type="entry name" value="Lysozyme-like"/>
    <property type="match status" value="1"/>
</dbReference>
<dbReference type="Proteomes" id="UP000199150">
    <property type="component" value="Unassembled WGS sequence"/>
</dbReference>
<dbReference type="GO" id="GO:0016998">
    <property type="term" value="P:cell wall macromolecule catabolic process"/>
    <property type="evidence" value="ECO:0007669"/>
    <property type="project" value="InterPro"/>
</dbReference>
<dbReference type="OrthoDB" id="3078754at2"/>
<name>A0A1G4S100_9CAUL</name>
<dbReference type="EMBL" id="FMTS01000003">
    <property type="protein sequence ID" value="SCW62365.1"/>
    <property type="molecule type" value="Genomic_DNA"/>
</dbReference>
<dbReference type="RefSeq" id="WP_090647890.1">
    <property type="nucleotide sequence ID" value="NZ_CBCRYE010000001.1"/>
</dbReference>
<gene>
    <name evidence="2" type="ORF">SAMN02927928_2298</name>
</gene>
<protein>
    <submittedName>
        <fullName evidence="2">Predicted chitinase</fullName>
    </submittedName>
</protein>
<dbReference type="InterPro" id="IPR000726">
    <property type="entry name" value="Glyco_hydro_19_cat"/>
</dbReference>
<evidence type="ECO:0000313" key="3">
    <source>
        <dbReference type="Proteomes" id="UP000199150"/>
    </source>
</evidence>
<dbReference type="Pfam" id="PF00182">
    <property type="entry name" value="Glyco_hydro_19"/>
    <property type="match status" value="1"/>
</dbReference>
<organism evidence="2 3">
    <name type="scientific">Asticcacaulis taihuensis</name>
    <dbReference type="NCBI Taxonomy" id="260084"/>
    <lineage>
        <taxon>Bacteria</taxon>
        <taxon>Pseudomonadati</taxon>
        <taxon>Pseudomonadota</taxon>
        <taxon>Alphaproteobacteria</taxon>
        <taxon>Caulobacterales</taxon>
        <taxon>Caulobacteraceae</taxon>
        <taxon>Asticcacaulis</taxon>
    </lineage>
</organism>
<sequence>MPIDRKIFFDQVRVSLFAGKLLAGRVEGLSHLLDAWETRHSGEDTRWLAYALATACHETGFTMQPVSEQGGVRYFTYMYDPQSPNPKRAALALANGNVHPGDGVKYCGRGYVQLTWANNYRRIGDLIGIDLLAHPERALEPEIAARILYEGMIGGWFSGAGLGRYFNAKTTDWKNARRIINGVDCADKIAGYARAFYAALQV</sequence>
<dbReference type="InterPro" id="IPR023346">
    <property type="entry name" value="Lysozyme-like_dom_sf"/>
</dbReference>
<feature type="domain" description="Glycoside hydrolase family 19 catalytic" evidence="1">
    <location>
        <begin position="47"/>
        <end position="137"/>
    </location>
</feature>
<dbReference type="GO" id="GO:0004568">
    <property type="term" value="F:chitinase activity"/>
    <property type="evidence" value="ECO:0007669"/>
    <property type="project" value="InterPro"/>
</dbReference>
<proteinExistence type="predicted"/>
<dbReference type="AlphaFoldDB" id="A0A1G4S100"/>
<reference evidence="3" key="1">
    <citation type="submission" date="2016-10" db="EMBL/GenBank/DDBJ databases">
        <authorList>
            <person name="Varghese N."/>
            <person name="Submissions S."/>
        </authorList>
    </citation>
    <scope>NUCLEOTIDE SEQUENCE [LARGE SCALE GENOMIC DNA]</scope>
    <source>
        <strain evidence="3">CGMCC 1.3431</strain>
    </source>
</reference>
<evidence type="ECO:0000313" key="2">
    <source>
        <dbReference type="EMBL" id="SCW62365.1"/>
    </source>
</evidence>
<dbReference type="Gene3D" id="1.10.530.10">
    <property type="match status" value="1"/>
</dbReference>
<accession>A0A1G4S100</accession>
<dbReference type="STRING" id="260084.SAMN02927928_2298"/>
<dbReference type="GO" id="GO:0006032">
    <property type="term" value="P:chitin catabolic process"/>
    <property type="evidence" value="ECO:0007669"/>
    <property type="project" value="InterPro"/>
</dbReference>
<keyword evidence="3" id="KW-1185">Reference proteome</keyword>
<evidence type="ECO:0000259" key="1">
    <source>
        <dbReference type="Pfam" id="PF00182"/>
    </source>
</evidence>